<organism evidence="1 2">
    <name type="scientific">Bacteroides faecalis</name>
    <dbReference type="NCBI Taxonomy" id="2447885"/>
    <lineage>
        <taxon>Bacteria</taxon>
        <taxon>Pseudomonadati</taxon>
        <taxon>Bacteroidota</taxon>
        <taxon>Bacteroidia</taxon>
        <taxon>Bacteroidales</taxon>
        <taxon>Bacteroidaceae</taxon>
        <taxon>Bacteroides</taxon>
    </lineage>
</organism>
<dbReference type="AlphaFoldDB" id="A0A401LQD5"/>
<sequence length="260" mass="29943">MSKQTQTNVQVRKKGLDDVFHRAIIALERLEVFLMMANSNQEQVNITQTGIKTSRDLHDDEKNPPTLESFMAEVQLQASALFFQTEFDDKEVFNKAVEYFLNDLLEWYGGRCSDIPYDEVDKYFIPIMVSLNRQATTVVDIMQAVSKYVGKIKSIEELTLEEKKKAVIEGFTAYMLADHNTKEENKEFEKSGEEVIFTSHKRGNVVDGYKRLFMAFMEVYDEPMPAKLIISVVENYLPEVAKMCPDISQEAIDAKFVMNK</sequence>
<comment type="caution">
    <text evidence="1">The sequence shown here is derived from an EMBL/GenBank/DDBJ whole genome shotgun (WGS) entry which is preliminary data.</text>
</comment>
<evidence type="ECO:0000313" key="1">
    <source>
        <dbReference type="EMBL" id="GCB33683.1"/>
    </source>
</evidence>
<dbReference type="EMBL" id="BHWB01000002">
    <property type="protein sequence ID" value="GCB33683.1"/>
    <property type="molecule type" value="Genomic_DNA"/>
</dbReference>
<accession>A0A401LQD5</accession>
<protein>
    <submittedName>
        <fullName evidence="1">Uncharacterized protein</fullName>
    </submittedName>
</protein>
<proteinExistence type="predicted"/>
<gene>
    <name evidence="1" type="ORF">KGMB02408_06280</name>
</gene>
<dbReference type="RefSeq" id="WP_125040008.1">
    <property type="nucleotide sequence ID" value="NZ_BHWB01000002.1"/>
</dbReference>
<reference evidence="1 2" key="1">
    <citation type="submission" date="2018-10" db="EMBL/GenBank/DDBJ databases">
        <title>Draft Genome Sequence of Bacteroides sp. KCTC 15687.</title>
        <authorList>
            <person name="Yu S.Y."/>
            <person name="Kim J.S."/>
            <person name="Oh B.S."/>
            <person name="Park S.H."/>
            <person name="Kang S.W."/>
            <person name="Park J.E."/>
            <person name="Choi S.H."/>
            <person name="Han K.I."/>
            <person name="Lee K.C."/>
            <person name="Eom M.K."/>
            <person name="Suh M.K."/>
            <person name="Lee D.H."/>
            <person name="Yoon H."/>
            <person name="Kim B."/>
            <person name="Yang S.J."/>
            <person name="Lee J.S."/>
            <person name="Lee J.H."/>
        </authorList>
    </citation>
    <scope>NUCLEOTIDE SEQUENCE [LARGE SCALE GENOMIC DNA]</scope>
    <source>
        <strain evidence="1 2">KCTC 15687</strain>
    </source>
</reference>
<dbReference type="Proteomes" id="UP000288079">
    <property type="component" value="Unassembled WGS sequence"/>
</dbReference>
<evidence type="ECO:0000313" key="2">
    <source>
        <dbReference type="Proteomes" id="UP000288079"/>
    </source>
</evidence>
<name>A0A401LQD5_9BACE</name>
<dbReference type="OrthoDB" id="1491888at2"/>
<keyword evidence="2" id="KW-1185">Reference proteome</keyword>